<dbReference type="Pfam" id="PF14529">
    <property type="entry name" value="Exo_endo_phos_2"/>
    <property type="match status" value="1"/>
</dbReference>
<dbReference type="VEuPathDB" id="FungiDB:PHYBLDRAFT_187411"/>
<feature type="domain" description="Reverse transcriptase zinc-binding" evidence="1">
    <location>
        <begin position="587"/>
        <end position="657"/>
    </location>
</feature>
<proteinExistence type="predicted"/>
<dbReference type="Proteomes" id="UP000077315">
    <property type="component" value="Unassembled WGS sequence"/>
</dbReference>
<gene>
    <name evidence="3" type="ORF">PHYBLDRAFT_187411</name>
</gene>
<dbReference type="RefSeq" id="XP_018290541.1">
    <property type="nucleotide sequence ID" value="XM_018439379.1"/>
</dbReference>
<accession>A0A163AC75</accession>
<dbReference type="InParanoid" id="A0A163AC75"/>
<evidence type="ECO:0000259" key="2">
    <source>
        <dbReference type="Pfam" id="PF14529"/>
    </source>
</evidence>
<dbReference type="GeneID" id="29000285"/>
<evidence type="ECO:0000259" key="1">
    <source>
        <dbReference type="Pfam" id="PF13966"/>
    </source>
</evidence>
<dbReference type="Pfam" id="PF13966">
    <property type="entry name" value="zf-RVT"/>
    <property type="match status" value="1"/>
</dbReference>
<dbReference type="InterPro" id="IPR005135">
    <property type="entry name" value="Endo/exonuclease/phosphatase"/>
</dbReference>
<feature type="domain" description="Endonuclease/exonuclease/phosphatase" evidence="2">
    <location>
        <begin position="60"/>
        <end position="181"/>
    </location>
</feature>
<dbReference type="InterPro" id="IPR036691">
    <property type="entry name" value="Endo/exonu/phosph_ase_sf"/>
</dbReference>
<evidence type="ECO:0008006" key="5">
    <source>
        <dbReference type="Google" id="ProtNLM"/>
    </source>
</evidence>
<evidence type="ECO:0000313" key="3">
    <source>
        <dbReference type="EMBL" id="OAD72501.1"/>
    </source>
</evidence>
<protein>
    <recommendedName>
        <fullName evidence="5">Reverse transcriptase zinc-binding domain-containing protein</fullName>
    </recommendedName>
</protein>
<dbReference type="OrthoDB" id="8907449at2759"/>
<keyword evidence="4" id="KW-1185">Reference proteome</keyword>
<reference evidence="4" key="1">
    <citation type="submission" date="2015-06" db="EMBL/GenBank/DDBJ databases">
        <title>Expansion of signal transduction pathways in fungi by whole-genome duplication.</title>
        <authorList>
            <consortium name="DOE Joint Genome Institute"/>
            <person name="Corrochano L.M."/>
            <person name="Kuo A."/>
            <person name="Marcet-Houben M."/>
            <person name="Polaino S."/>
            <person name="Salamov A."/>
            <person name="Villalobos J.M."/>
            <person name="Alvarez M.I."/>
            <person name="Avalos J."/>
            <person name="Benito E.P."/>
            <person name="Benoit I."/>
            <person name="Burger G."/>
            <person name="Camino L.P."/>
            <person name="Canovas D."/>
            <person name="Cerda-Olmedo E."/>
            <person name="Cheng J.-F."/>
            <person name="Dominguez A."/>
            <person name="Elias M."/>
            <person name="Eslava A.P."/>
            <person name="Glaser F."/>
            <person name="Grimwood J."/>
            <person name="Gutierrez G."/>
            <person name="Heitman J."/>
            <person name="Henrissat B."/>
            <person name="Iturriaga E.A."/>
            <person name="Lang B.F."/>
            <person name="Lavin J.L."/>
            <person name="Lee S."/>
            <person name="Li W."/>
            <person name="Lindquist E."/>
            <person name="Lopez-Garcia S."/>
            <person name="Luque E.M."/>
            <person name="Marcos A.T."/>
            <person name="Martin J."/>
            <person name="McCluskey K."/>
            <person name="Medina H.R."/>
            <person name="Miralles-Duran A."/>
            <person name="Miyazaki A."/>
            <person name="Munoz-Torres E."/>
            <person name="Oguiza J.A."/>
            <person name="Ohm R."/>
            <person name="Olmedo M."/>
            <person name="Orejas M."/>
            <person name="Ortiz-Castellanos L."/>
            <person name="Pisabarro A.G."/>
            <person name="Rodriguez-Romero J."/>
            <person name="Ruiz-Herrera J."/>
            <person name="Ruiz-Vazquez R."/>
            <person name="Sanz C."/>
            <person name="Schackwitz W."/>
            <person name="Schmutz J."/>
            <person name="Shahriari M."/>
            <person name="Shelest E."/>
            <person name="Silva-Franco F."/>
            <person name="Soanes D."/>
            <person name="Syed K."/>
            <person name="Tagua V.G."/>
            <person name="Talbot N.J."/>
            <person name="Thon M."/>
            <person name="De vries R.P."/>
            <person name="Wiebenga A."/>
            <person name="Yadav J.S."/>
            <person name="Braun E.L."/>
            <person name="Baker S."/>
            <person name="Garre V."/>
            <person name="Horwitz B."/>
            <person name="Torres-Martinez S."/>
            <person name="Idnurm A."/>
            <person name="Herrera-Estrella A."/>
            <person name="Gabaldon T."/>
            <person name="Grigoriev I.V."/>
        </authorList>
    </citation>
    <scope>NUCLEOTIDE SEQUENCE [LARGE SCALE GENOMIC DNA]</scope>
    <source>
        <strain evidence="4">NRRL 1555(-)</strain>
    </source>
</reference>
<dbReference type="SUPFAM" id="SSF56219">
    <property type="entry name" value="DNase I-like"/>
    <property type="match status" value="1"/>
</dbReference>
<name>A0A163AC75_PHYB8</name>
<evidence type="ECO:0000313" key="4">
    <source>
        <dbReference type="Proteomes" id="UP000077315"/>
    </source>
</evidence>
<dbReference type="InterPro" id="IPR026960">
    <property type="entry name" value="RVT-Znf"/>
</dbReference>
<dbReference type="EMBL" id="KV440983">
    <property type="protein sequence ID" value="OAD72501.1"/>
    <property type="molecule type" value="Genomic_DNA"/>
</dbReference>
<dbReference type="AlphaFoldDB" id="A0A163AC75"/>
<dbReference type="Gene3D" id="3.60.10.10">
    <property type="entry name" value="Endonuclease/exonuclease/phosphatase"/>
    <property type="match status" value="1"/>
</dbReference>
<sequence length="749" mass="84428">MDIQNTFNMQFRTTSSVWSQHCGLVCLTPMISIVNPLTSVCGRCISATVEHANNNFSPFQICVVYAPATVGQRYKFLSALLANSLLLPTHPSRFILLGDFNHSYHTRSPRPRLAPHTWLQFLSDHLFDCVTMPDSTPMPTFHRGTTSSTLDYIFSSSDMFSHRISSSVDYIHPQWSDHFLVSASFLFDSGTVLGKGLWRANPRLSYNQHFCLQLDSHIHSLVHSLPTSLSVQEQWDSLKTDVIHFIRSYCRRLRRNLTTIEAHSIAQRDAFCSSLLTTIQSSCAIHLTRSLSIRGRATVLNTLILSRLWHVLRVISVPVSFLDKVKSAMGQFLQHRMFPPIKLSTLCLPLRSGGLGVLDPSIQQGAFQLRWLRPLCLSPHSTSGLVPPWLSFLLRYHTSGTDPQLTLLFHDLRPPDLTGLAGCFRNIFSAIDRLPHDFSSLAPNIATCLALPLRSVCLPATSTTSFPPSWQHLRVEDAFLVDPSFDVLCRRAPADFPRNPLILRKFFKRVDSRDILLQPFLVRAFLPSHILQLNYPSIPSRSGSSINASPFVCGLLPGIPWSKLKPRMYRSLCSSSVSPPLSSTLSSSQWRIFWNLPIHHHVRNIWYRGLHHKLSSRSLLHRILPGPFPTDSCPICEASTDTPDHFLFSCPLKIDVWSTFWQDVFGSHPTLPILHDAFYNLSFPYTRSSDIHAASLFSCALLAIWRHHWSTVFDNTPFVSSTVLSTASRLVAIFKAEKSLDDLACSLAT</sequence>
<dbReference type="GO" id="GO:0003824">
    <property type="term" value="F:catalytic activity"/>
    <property type="evidence" value="ECO:0007669"/>
    <property type="project" value="InterPro"/>
</dbReference>
<organism evidence="3 4">
    <name type="scientific">Phycomyces blakesleeanus (strain ATCC 8743b / DSM 1359 / FGSC 10004 / NBRC 33097 / NRRL 1555)</name>
    <dbReference type="NCBI Taxonomy" id="763407"/>
    <lineage>
        <taxon>Eukaryota</taxon>
        <taxon>Fungi</taxon>
        <taxon>Fungi incertae sedis</taxon>
        <taxon>Mucoromycota</taxon>
        <taxon>Mucoromycotina</taxon>
        <taxon>Mucoromycetes</taxon>
        <taxon>Mucorales</taxon>
        <taxon>Phycomycetaceae</taxon>
        <taxon>Phycomyces</taxon>
    </lineage>
</organism>